<dbReference type="SUPFAM" id="SSF50923">
    <property type="entry name" value="Hemopexin-like domain"/>
    <property type="match status" value="1"/>
</dbReference>
<dbReference type="InterPro" id="IPR036684">
    <property type="entry name" value="Ca_lectin_sf"/>
</dbReference>
<feature type="domain" description="Calcium-mediated lectin" evidence="1">
    <location>
        <begin position="238"/>
        <end position="343"/>
    </location>
</feature>
<dbReference type="PROSITE" id="PS51642">
    <property type="entry name" value="HEMOPEXIN_2"/>
    <property type="match status" value="3"/>
</dbReference>
<dbReference type="Gene3D" id="2.110.10.10">
    <property type="entry name" value="Hemopexin-like domain"/>
    <property type="match status" value="2"/>
</dbReference>
<dbReference type="EMBL" id="JGVH01000001">
    <property type="protein sequence ID" value="KER05212.1"/>
    <property type="molecule type" value="Genomic_DNA"/>
</dbReference>
<dbReference type="SMART" id="SM00120">
    <property type="entry name" value="HX"/>
    <property type="match status" value="2"/>
</dbReference>
<dbReference type="InterPro" id="IPR036375">
    <property type="entry name" value="Hemopexin-like_dom_sf"/>
</dbReference>
<dbReference type="RefSeq" id="WP_036836773.1">
    <property type="nucleotide sequence ID" value="NZ_CAWLUD010000001.1"/>
</dbReference>
<dbReference type="Gene3D" id="2.60.120.400">
    <property type="entry name" value="Calcium-mediated lectin"/>
    <property type="match status" value="1"/>
</dbReference>
<dbReference type="Proteomes" id="UP000028002">
    <property type="component" value="Unassembled WGS sequence"/>
</dbReference>
<organism evidence="2 3">
    <name type="scientific">Photorhabdus temperata subsp. temperata Meg1</name>
    <dbReference type="NCBI Taxonomy" id="1393735"/>
    <lineage>
        <taxon>Bacteria</taxon>
        <taxon>Pseudomonadati</taxon>
        <taxon>Pseudomonadota</taxon>
        <taxon>Gammaproteobacteria</taxon>
        <taxon>Enterobacterales</taxon>
        <taxon>Morganellaceae</taxon>
        <taxon>Photorhabdus</taxon>
    </lineage>
</organism>
<proteinExistence type="predicted"/>
<dbReference type="Pfam" id="PF07472">
    <property type="entry name" value="PA-IIL"/>
    <property type="match status" value="1"/>
</dbReference>
<evidence type="ECO:0000313" key="3">
    <source>
        <dbReference type="Proteomes" id="UP000028002"/>
    </source>
</evidence>
<protein>
    <submittedName>
        <fullName evidence="2">Hemopexin/Fucose-binding lectin II (PA-IIL)</fullName>
    </submittedName>
</protein>
<dbReference type="InterPro" id="IPR018487">
    <property type="entry name" value="Hemopexin-like_repeat"/>
</dbReference>
<evidence type="ECO:0000259" key="1">
    <source>
        <dbReference type="Pfam" id="PF07472"/>
    </source>
</evidence>
<comment type="caution">
    <text evidence="2">The sequence shown here is derived from an EMBL/GenBank/DDBJ whole genome shotgun (WGS) entry which is preliminary data.</text>
</comment>
<sequence length="344" mass="38139">MNTDTYLFLNSENIKYNDQLHKAYTGYPQSISNDWPNLPVEFQRQIDDIVNLNGSLYFFKGSQYLKFDIAKAQVSDGPKPIVEGWPGLKGTEFENGIDAAIEWVDIKQDIVCFFKGYDCIDYTVSSHKINKKTISARWGTTGKYAAFNANLDAVVLWKSIASQFIYFFKDSNYIRYNTKLNAIDGGPRLTRSGWPGVSFHKIQAAVSVNTDLLGSKHGNNNGGSGGTFGTNDTGKHCFQLPQSIRFGLIAYNNTNIQQTVKVYIDDLLVDTLTGKGENNLTATKAYTSGTGKVCIEITGDGKPCKLRYFDNILDGKPGIATIGAENGTKDNYNDCVVMLNWPLV</sequence>
<accession>A0A081S2Q9</accession>
<evidence type="ECO:0000313" key="2">
    <source>
        <dbReference type="EMBL" id="KER05212.1"/>
    </source>
</evidence>
<reference evidence="2 3" key="1">
    <citation type="submission" date="2014-03" db="EMBL/GenBank/DDBJ databases">
        <title>Draft Genome of Photorhabdus temperata Meg1.</title>
        <authorList>
            <person name="Hurst S.G.IV."/>
            <person name="Morris K."/>
            <person name="Thomas K."/>
            <person name="Tisa L.S."/>
        </authorList>
    </citation>
    <scope>NUCLEOTIDE SEQUENCE [LARGE SCALE GENOMIC DNA]</scope>
    <source>
        <strain evidence="2 3">Meg1</strain>
    </source>
</reference>
<dbReference type="GO" id="GO:0030246">
    <property type="term" value="F:carbohydrate binding"/>
    <property type="evidence" value="ECO:0007669"/>
    <property type="project" value="UniProtKB-KW"/>
</dbReference>
<dbReference type="SUPFAM" id="SSF82026">
    <property type="entry name" value="Calcium-mediated lectin"/>
    <property type="match status" value="1"/>
</dbReference>
<gene>
    <name evidence="2" type="ORF">MEG1DRAFT_00107</name>
</gene>
<name>A0A081S2Q9_PHOTE</name>
<dbReference type="InterPro" id="IPR010907">
    <property type="entry name" value="Ca-mediated_lectin"/>
</dbReference>
<keyword evidence="2" id="KW-0430">Lectin</keyword>
<dbReference type="Pfam" id="PF00045">
    <property type="entry name" value="Hemopexin"/>
    <property type="match status" value="2"/>
</dbReference>
<dbReference type="AlphaFoldDB" id="A0A081S2Q9"/>
<dbReference type="PATRIC" id="fig|1393735.3.peg.109"/>